<reference evidence="2" key="1">
    <citation type="journal article" date="2023" name="Insect Mol. Biol.">
        <title>Genome sequencing provides insights into the evolution of gene families encoding plant cell wall-degrading enzymes in longhorned beetles.</title>
        <authorList>
            <person name="Shin N.R."/>
            <person name="Okamura Y."/>
            <person name="Kirsch R."/>
            <person name="Pauchet Y."/>
        </authorList>
    </citation>
    <scope>NUCLEOTIDE SEQUENCE</scope>
    <source>
        <strain evidence="2">MMC_N1</strain>
    </source>
</reference>
<dbReference type="CDD" id="cd09276">
    <property type="entry name" value="Rnase_HI_RT_non_LTR"/>
    <property type="match status" value="1"/>
</dbReference>
<name>A0ABQ9J6H6_9CUCU</name>
<proteinExistence type="predicted"/>
<dbReference type="InterPro" id="IPR036397">
    <property type="entry name" value="RNaseH_sf"/>
</dbReference>
<dbReference type="Proteomes" id="UP001162164">
    <property type="component" value="Unassembled WGS sequence"/>
</dbReference>
<dbReference type="SUPFAM" id="SSF53098">
    <property type="entry name" value="Ribonuclease H-like"/>
    <property type="match status" value="1"/>
</dbReference>
<evidence type="ECO:0000313" key="3">
    <source>
        <dbReference type="Proteomes" id="UP001162164"/>
    </source>
</evidence>
<dbReference type="Gene3D" id="3.30.420.10">
    <property type="entry name" value="Ribonuclease H-like superfamily/Ribonuclease H"/>
    <property type="match status" value="1"/>
</dbReference>
<protein>
    <recommendedName>
        <fullName evidence="1">RNase H type-1 domain-containing protein</fullName>
    </recommendedName>
</protein>
<dbReference type="InterPro" id="IPR002156">
    <property type="entry name" value="RNaseH_domain"/>
</dbReference>
<feature type="domain" description="RNase H type-1" evidence="1">
    <location>
        <begin position="1"/>
        <end position="115"/>
    </location>
</feature>
<evidence type="ECO:0000259" key="1">
    <source>
        <dbReference type="PROSITE" id="PS50879"/>
    </source>
</evidence>
<comment type="caution">
    <text evidence="2">The sequence shown here is derived from an EMBL/GenBank/DDBJ whole genome shotgun (WGS) entry which is preliminary data.</text>
</comment>
<dbReference type="Pfam" id="PF00075">
    <property type="entry name" value="RNase_H"/>
    <property type="match status" value="1"/>
</dbReference>
<evidence type="ECO:0000313" key="2">
    <source>
        <dbReference type="EMBL" id="KAJ8973328.1"/>
    </source>
</evidence>
<dbReference type="PROSITE" id="PS50879">
    <property type="entry name" value="RNASE_H_1"/>
    <property type="match status" value="1"/>
</dbReference>
<keyword evidence="3" id="KW-1185">Reference proteome</keyword>
<dbReference type="InterPro" id="IPR012337">
    <property type="entry name" value="RNaseH-like_sf"/>
</dbReference>
<gene>
    <name evidence="2" type="ORF">NQ317_005369</name>
</gene>
<accession>A0ABQ9J6H6</accession>
<dbReference type="EMBL" id="JAPWTJ010001194">
    <property type="protein sequence ID" value="KAJ8973328.1"/>
    <property type="molecule type" value="Genomic_DNA"/>
</dbReference>
<organism evidence="2 3">
    <name type="scientific">Molorchus minor</name>
    <dbReference type="NCBI Taxonomy" id="1323400"/>
    <lineage>
        <taxon>Eukaryota</taxon>
        <taxon>Metazoa</taxon>
        <taxon>Ecdysozoa</taxon>
        <taxon>Arthropoda</taxon>
        <taxon>Hexapoda</taxon>
        <taxon>Insecta</taxon>
        <taxon>Pterygota</taxon>
        <taxon>Neoptera</taxon>
        <taxon>Endopterygota</taxon>
        <taxon>Coleoptera</taxon>
        <taxon>Polyphaga</taxon>
        <taxon>Cucujiformia</taxon>
        <taxon>Chrysomeloidea</taxon>
        <taxon>Cerambycidae</taxon>
        <taxon>Lamiinae</taxon>
        <taxon>Monochamini</taxon>
        <taxon>Molorchus</taxon>
    </lineage>
</organism>
<sequence>MAGAAVYGKTTRTELVFALGSYATVFQAEVYAILACGFENLKWAPKGRTIQICSDSRVALLAIASSKVMPRPVLECKKTLNALASRNKVILTWVPGHSGVRGNEEVDRLAGEGSDNVPYWAGATY</sequence>